<dbReference type="GO" id="GO:0071966">
    <property type="term" value="P:fungal-type cell wall polysaccharide metabolic process"/>
    <property type="evidence" value="ECO:0007669"/>
    <property type="project" value="TreeGrafter"/>
</dbReference>
<gene>
    <name evidence="4" type="ORF">L207DRAFT_513462</name>
</gene>
<keyword evidence="4" id="KW-0378">Hydrolase</keyword>
<dbReference type="EMBL" id="KZ613947">
    <property type="protein sequence ID" value="PMD38964.1"/>
    <property type="molecule type" value="Genomic_DNA"/>
</dbReference>
<keyword evidence="5" id="KW-1185">Reference proteome</keyword>
<protein>
    <submittedName>
        <fullName evidence="4">Glycoside hydrolase family 128 protein</fullName>
    </submittedName>
</protein>
<sequence>MRCSISTVAVAASSLLVKEVFAGRYDVQKRDTVVVTDAVIVTEEVTVYDYGTSTSTGEALAVATFTSDGVPVVIAAASSTPISSTTEAPAVLIQQTPTSSTPIPAPKPTTSTTPVPVVVPTTTEAPVVAPTTLVAVVSSAAKVVSAAVPIATSSSSTTSSSAKRGLAYNDVSLLSGFESSKSISWAYDWGSSSDGTIPSAFEFVPLLWGLASSFTSGWNAAATAAIAAGSTHLMSFNEPDLSSQSNISPADAAAGFLQYMQPFAGKAQLGAPAVTNGGSPMGLTWLGNFLDACTDCQIDFVCIHWYNGGDADAFMDYVDQAYTAGGNRPLWITEFQGEGDATAQNSFLETVIPQLDASPKVARYAYFMASDGNLLSSGTSLSALGTTFAFTD</sequence>
<dbReference type="Pfam" id="PF11790">
    <property type="entry name" value="Glyco_hydro_cc"/>
    <property type="match status" value="1"/>
</dbReference>
<evidence type="ECO:0000259" key="3">
    <source>
        <dbReference type="Pfam" id="PF11790"/>
    </source>
</evidence>
<organism evidence="4 5">
    <name type="scientific">Hyaloscypha variabilis (strain UAMH 11265 / GT02V1 / F)</name>
    <name type="common">Meliniomyces variabilis</name>
    <dbReference type="NCBI Taxonomy" id="1149755"/>
    <lineage>
        <taxon>Eukaryota</taxon>
        <taxon>Fungi</taxon>
        <taxon>Dikarya</taxon>
        <taxon>Ascomycota</taxon>
        <taxon>Pezizomycotina</taxon>
        <taxon>Leotiomycetes</taxon>
        <taxon>Helotiales</taxon>
        <taxon>Hyaloscyphaceae</taxon>
        <taxon>Hyaloscypha</taxon>
        <taxon>Hyaloscypha variabilis</taxon>
    </lineage>
</organism>
<dbReference type="AlphaFoldDB" id="A0A2J6RKB3"/>
<dbReference type="InterPro" id="IPR053183">
    <property type="entry name" value="ASL1"/>
</dbReference>
<reference evidence="4 5" key="1">
    <citation type="submission" date="2016-04" db="EMBL/GenBank/DDBJ databases">
        <title>A degradative enzymes factory behind the ericoid mycorrhizal symbiosis.</title>
        <authorList>
            <consortium name="DOE Joint Genome Institute"/>
            <person name="Martino E."/>
            <person name="Morin E."/>
            <person name="Grelet G."/>
            <person name="Kuo A."/>
            <person name="Kohler A."/>
            <person name="Daghino S."/>
            <person name="Barry K."/>
            <person name="Choi C."/>
            <person name="Cichocki N."/>
            <person name="Clum A."/>
            <person name="Copeland A."/>
            <person name="Hainaut M."/>
            <person name="Haridas S."/>
            <person name="Labutti K."/>
            <person name="Lindquist E."/>
            <person name="Lipzen A."/>
            <person name="Khouja H.-R."/>
            <person name="Murat C."/>
            <person name="Ohm R."/>
            <person name="Olson A."/>
            <person name="Spatafora J."/>
            <person name="Veneault-Fourrey C."/>
            <person name="Henrissat B."/>
            <person name="Grigoriev I."/>
            <person name="Martin F."/>
            <person name="Perotto S."/>
        </authorList>
    </citation>
    <scope>NUCLEOTIDE SEQUENCE [LARGE SCALE GENOMIC DNA]</scope>
    <source>
        <strain evidence="4 5">F</strain>
    </source>
</reference>
<dbReference type="GO" id="GO:0009277">
    <property type="term" value="C:fungal-type cell wall"/>
    <property type="evidence" value="ECO:0007669"/>
    <property type="project" value="TreeGrafter"/>
</dbReference>
<evidence type="ECO:0000313" key="4">
    <source>
        <dbReference type="EMBL" id="PMD38964.1"/>
    </source>
</evidence>
<dbReference type="PANTHER" id="PTHR34154:SF10">
    <property type="entry name" value="ASL1-LIKE GLYCOSYL HYDROLASE CATALYTIC DOMAIN-CONTAINING PROTEIN"/>
    <property type="match status" value="1"/>
</dbReference>
<keyword evidence="2" id="KW-0732">Signal</keyword>
<proteinExistence type="predicted"/>
<accession>A0A2J6RKB3</accession>
<dbReference type="PANTHER" id="PTHR34154">
    <property type="entry name" value="ALKALI-SENSITIVE LINKAGE PROTEIN 1"/>
    <property type="match status" value="1"/>
</dbReference>
<evidence type="ECO:0000256" key="1">
    <source>
        <dbReference type="SAM" id="MobiDB-lite"/>
    </source>
</evidence>
<feature type="region of interest" description="Disordered" evidence="1">
    <location>
        <begin position="97"/>
        <end position="117"/>
    </location>
</feature>
<dbReference type="InterPro" id="IPR017853">
    <property type="entry name" value="GH"/>
</dbReference>
<dbReference type="Gene3D" id="3.20.20.80">
    <property type="entry name" value="Glycosidases"/>
    <property type="match status" value="1"/>
</dbReference>
<evidence type="ECO:0000313" key="5">
    <source>
        <dbReference type="Proteomes" id="UP000235786"/>
    </source>
</evidence>
<dbReference type="Proteomes" id="UP000235786">
    <property type="component" value="Unassembled WGS sequence"/>
</dbReference>
<dbReference type="InterPro" id="IPR024655">
    <property type="entry name" value="Asl1_glyco_hydro_catalytic"/>
</dbReference>
<feature type="signal peptide" evidence="2">
    <location>
        <begin position="1"/>
        <end position="22"/>
    </location>
</feature>
<feature type="chain" id="PRO_5014397758" evidence="2">
    <location>
        <begin position="23"/>
        <end position="392"/>
    </location>
</feature>
<dbReference type="STRING" id="1149755.A0A2J6RKB3"/>
<dbReference type="OrthoDB" id="43654at2759"/>
<dbReference type="SUPFAM" id="SSF51445">
    <property type="entry name" value="(Trans)glycosidases"/>
    <property type="match status" value="1"/>
</dbReference>
<evidence type="ECO:0000256" key="2">
    <source>
        <dbReference type="SAM" id="SignalP"/>
    </source>
</evidence>
<feature type="domain" description="Asl1-like glycosyl hydrolase catalytic" evidence="3">
    <location>
        <begin position="165"/>
        <end position="388"/>
    </location>
</feature>
<dbReference type="GO" id="GO:0016787">
    <property type="term" value="F:hydrolase activity"/>
    <property type="evidence" value="ECO:0007669"/>
    <property type="project" value="UniProtKB-KW"/>
</dbReference>
<name>A0A2J6RKB3_HYAVF</name>